<sequence>MKQVAIVRCARKHSLKNSHASGTTTTVDPNSSLTQIYLAGDLALQRSASLGWFSEDIWDASLGDQSINPLLHPSSEEPSVTENGIFIVTLWDLSGPSLFEHRTLPRSNQSPLGRRNRNLVWRLVIVEFFATSLNIYLGGKVVIGIGSSLIQMGAPVIIMELSHPKEQSPRWLISKHEMERAENVLIKFHGEGNLDSELVAFEYEEIKKAPIKEREQNITWKAFFSSIPNLKRIDLCFTTALFSQTSDNLLISKYLTQILRDTGIKADKDVILVNGIITLWQYIIALAVTLLFNKYMQRMLFIVGSGGVLVTFIMWTIAMQRYLEKNSLTAGRLVLASISIFQAFYTIAWANLFVIYPLEVITISYLWWVCESHWAREYRLKILPLLLHVGNHLPHCVLFLYGDVGPTLEELANLFEADTAKTNTFETREMDEGQTCAIAAAADNSEKQLSANNSN</sequence>
<gene>
    <name evidence="6" type="ORF">TARUN_1869</name>
</gene>
<feature type="transmembrane region" description="Helical" evidence="5">
    <location>
        <begin position="270"/>
        <end position="292"/>
    </location>
</feature>
<evidence type="ECO:0000256" key="4">
    <source>
        <dbReference type="ARBA" id="ARBA00023136"/>
    </source>
</evidence>
<protein>
    <submittedName>
        <fullName evidence="6">Mfs hexose transporter</fullName>
    </submittedName>
</protein>
<dbReference type="InterPro" id="IPR005828">
    <property type="entry name" value="MFS_sugar_transport-like"/>
</dbReference>
<evidence type="ECO:0000256" key="3">
    <source>
        <dbReference type="ARBA" id="ARBA00022989"/>
    </source>
</evidence>
<feature type="transmembrane region" description="Helical" evidence="5">
    <location>
        <begin position="298"/>
        <end position="318"/>
    </location>
</feature>
<dbReference type="PANTHER" id="PTHR48022:SF64">
    <property type="entry name" value="MAJOR FACILITATOR SUPERFAMILY (MFS) PROFILE DOMAIN-CONTAINING PROTEIN"/>
    <property type="match status" value="1"/>
</dbReference>
<organism evidence="6 7">
    <name type="scientific">Trichoderma arundinaceum</name>
    <dbReference type="NCBI Taxonomy" id="490622"/>
    <lineage>
        <taxon>Eukaryota</taxon>
        <taxon>Fungi</taxon>
        <taxon>Dikarya</taxon>
        <taxon>Ascomycota</taxon>
        <taxon>Pezizomycotina</taxon>
        <taxon>Sordariomycetes</taxon>
        <taxon>Hypocreomycetidae</taxon>
        <taxon>Hypocreales</taxon>
        <taxon>Hypocreaceae</taxon>
        <taxon>Trichoderma</taxon>
    </lineage>
</organism>
<dbReference type="PANTHER" id="PTHR48022">
    <property type="entry name" value="PLASTIDIC GLUCOSE TRANSPORTER 4"/>
    <property type="match status" value="1"/>
</dbReference>
<comment type="subcellular location">
    <subcellularLocation>
        <location evidence="1">Membrane</location>
        <topology evidence="1">Multi-pass membrane protein</topology>
    </subcellularLocation>
</comment>
<dbReference type="AlphaFoldDB" id="A0A395NW88"/>
<dbReference type="SUPFAM" id="SSF103473">
    <property type="entry name" value="MFS general substrate transporter"/>
    <property type="match status" value="1"/>
</dbReference>
<dbReference type="OrthoDB" id="6133115at2759"/>
<dbReference type="GO" id="GO:0016020">
    <property type="term" value="C:membrane"/>
    <property type="evidence" value="ECO:0007669"/>
    <property type="project" value="UniProtKB-SubCell"/>
</dbReference>
<dbReference type="InterPro" id="IPR036259">
    <property type="entry name" value="MFS_trans_sf"/>
</dbReference>
<feature type="transmembrane region" description="Helical" evidence="5">
    <location>
        <begin position="119"/>
        <end position="137"/>
    </location>
</feature>
<evidence type="ECO:0000256" key="2">
    <source>
        <dbReference type="ARBA" id="ARBA00022692"/>
    </source>
</evidence>
<evidence type="ECO:0000256" key="5">
    <source>
        <dbReference type="SAM" id="Phobius"/>
    </source>
</evidence>
<evidence type="ECO:0000256" key="1">
    <source>
        <dbReference type="ARBA" id="ARBA00004141"/>
    </source>
</evidence>
<keyword evidence="2 5" id="KW-0812">Transmembrane</keyword>
<feature type="transmembrane region" description="Helical" evidence="5">
    <location>
        <begin position="330"/>
        <end position="347"/>
    </location>
</feature>
<keyword evidence="7" id="KW-1185">Reference proteome</keyword>
<proteinExistence type="predicted"/>
<evidence type="ECO:0000313" key="6">
    <source>
        <dbReference type="EMBL" id="RFU80346.1"/>
    </source>
</evidence>
<dbReference type="Gene3D" id="1.20.1250.20">
    <property type="entry name" value="MFS general substrate transporter like domains"/>
    <property type="match status" value="1"/>
</dbReference>
<dbReference type="Pfam" id="PF00083">
    <property type="entry name" value="Sugar_tr"/>
    <property type="match status" value="1"/>
</dbReference>
<dbReference type="GO" id="GO:0005351">
    <property type="term" value="F:carbohydrate:proton symporter activity"/>
    <property type="evidence" value="ECO:0007669"/>
    <property type="project" value="TreeGrafter"/>
</dbReference>
<dbReference type="InterPro" id="IPR050360">
    <property type="entry name" value="MFS_Sugar_Transporters"/>
</dbReference>
<name>A0A395NW88_TRIAR</name>
<accession>A0A395NW88</accession>
<reference evidence="6 7" key="1">
    <citation type="journal article" date="2018" name="PLoS Pathog.">
        <title>Evolution of structural diversity of trichothecenes, a family of toxins produced by plant pathogenic and entomopathogenic fungi.</title>
        <authorList>
            <person name="Proctor R.H."/>
            <person name="McCormick S.P."/>
            <person name="Kim H.S."/>
            <person name="Cardoza R.E."/>
            <person name="Stanley A.M."/>
            <person name="Lindo L."/>
            <person name="Kelly A."/>
            <person name="Brown D.W."/>
            <person name="Lee T."/>
            <person name="Vaughan M.M."/>
            <person name="Alexander N.J."/>
            <person name="Busman M."/>
            <person name="Gutierrez S."/>
        </authorList>
    </citation>
    <scope>NUCLEOTIDE SEQUENCE [LARGE SCALE GENOMIC DNA]</scope>
    <source>
        <strain evidence="6 7">IBT 40837</strain>
    </source>
</reference>
<dbReference type="Proteomes" id="UP000266272">
    <property type="component" value="Unassembled WGS sequence"/>
</dbReference>
<comment type="caution">
    <text evidence="6">The sequence shown here is derived from an EMBL/GenBank/DDBJ whole genome shotgun (WGS) entry which is preliminary data.</text>
</comment>
<evidence type="ECO:0000313" key="7">
    <source>
        <dbReference type="Proteomes" id="UP000266272"/>
    </source>
</evidence>
<keyword evidence="4 5" id="KW-0472">Membrane</keyword>
<keyword evidence="3 5" id="KW-1133">Transmembrane helix</keyword>
<dbReference type="EMBL" id="PXOA01000114">
    <property type="protein sequence ID" value="RFU80346.1"/>
    <property type="molecule type" value="Genomic_DNA"/>
</dbReference>